<dbReference type="EMBL" id="JXXE01000431">
    <property type="protein sequence ID" value="KIZ39413.1"/>
    <property type="molecule type" value="Genomic_DNA"/>
</dbReference>
<feature type="transmembrane region" description="Helical" evidence="9">
    <location>
        <begin position="191"/>
        <end position="212"/>
    </location>
</feature>
<keyword evidence="3" id="KW-1003">Cell membrane</keyword>
<reference evidence="10 11" key="1">
    <citation type="submission" date="2014-11" db="EMBL/GenBank/DDBJ databases">
        <title>Genomics and ecophysiology of heterotrophic nitrogen fixing bacteria isolated from estuarine surface water.</title>
        <authorList>
            <person name="Bentzon-Tilia M."/>
            <person name="Severin I."/>
            <person name="Hansen L.H."/>
            <person name="Riemann L."/>
        </authorList>
    </citation>
    <scope>NUCLEOTIDE SEQUENCE [LARGE SCALE GENOMIC DNA]</scope>
    <source>
        <strain evidence="10 11">BAL398</strain>
    </source>
</reference>
<dbReference type="Pfam" id="PF02653">
    <property type="entry name" value="BPD_transp_2"/>
    <property type="match status" value="1"/>
</dbReference>
<evidence type="ECO:0000256" key="8">
    <source>
        <dbReference type="ARBA" id="ARBA00037998"/>
    </source>
</evidence>
<dbReference type="RefSeq" id="WP_044414977.1">
    <property type="nucleotide sequence ID" value="NZ_JXXE01000431.1"/>
</dbReference>
<dbReference type="OrthoDB" id="9779023at2"/>
<feature type="transmembrane region" description="Helical" evidence="9">
    <location>
        <begin position="6"/>
        <end position="28"/>
    </location>
</feature>
<evidence type="ECO:0000256" key="3">
    <source>
        <dbReference type="ARBA" id="ARBA00022475"/>
    </source>
</evidence>
<keyword evidence="4 9" id="KW-0812">Transmembrane</keyword>
<dbReference type="CDD" id="cd06582">
    <property type="entry name" value="TM_PBP1_LivH_like"/>
    <property type="match status" value="1"/>
</dbReference>
<dbReference type="PANTHER" id="PTHR11795">
    <property type="entry name" value="BRANCHED-CHAIN AMINO ACID TRANSPORT SYSTEM PERMEASE PROTEIN LIVH"/>
    <property type="match status" value="1"/>
</dbReference>
<feature type="transmembrane region" description="Helical" evidence="9">
    <location>
        <begin position="135"/>
        <end position="157"/>
    </location>
</feature>
<gene>
    <name evidence="10" type="ORF">OO17_20475</name>
</gene>
<keyword evidence="6 9" id="KW-1133">Transmembrane helix</keyword>
<dbReference type="PANTHER" id="PTHR11795:SF451">
    <property type="entry name" value="ABC TRANSPORTER PERMEASE PROTEIN"/>
    <property type="match status" value="1"/>
</dbReference>
<evidence type="ECO:0000256" key="4">
    <source>
        <dbReference type="ARBA" id="ARBA00022692"/>
    </source>
</evidence>
<evidence type="ECO:0000256" key="9">
    <source>
        <dbReference type="SAM" id="Phobius"/>
    </source>
</evidence>
<protein>
    <submittedName>
        <fullName evidence="10">ABC transporter permease</fullName>
    </submittedName>
</protein>
<evidence type="ECO:0000256" key="1">
    <source>
        <dbReference type="ARBA" id="ARBA00004651"/>
    </source>
</evidence>
<proteinExistence type="inferred from homology"/>
<dbReference type="GO" id="GO:0006865">
    <property type="term" value="P:amino acid transport"/>
    <property type="evidence" value="ECO:0007669"/>
    <property type="project" value="UniProtKB-KW"/>
</dbReference>
<comment type="caution">
    <text evidence="10">The sequence shown here is derived from an EMBL/GenBank/DDBJ whole genome shotgun (WGS) entry which is preliminary data.</text>
</comment>
<dbReference type="InterPro" id="IPR052157">
    <property type="entry name" value="BCAA_transport_permease"/>
</dbReference>
<evidence type="ECO:0000256" key="5">
    <source>
        <dbReference type="ARBA" id="ARBA00022970"/>
    </source>
</evidence>
<dbReference type="AlphaFoldDB" id="A0A0D7EF97"/>
<evidence type="ECO:0000313" key="10">
    <source>
        <dbReference type="EMBL" id="KIZ39413.1"/>
    </source>
</evidence>
<feature type="transmembrane region" description="Helical" evidence="9">
    <location>
        <begin position="60"/>
        <end position="83"/>
    </location>
</feature>
<dbReference type="Proteomes" id="UP000032515">
    <property type="component" value="Unassembled WGS sequence"/>
</dbReference>
<feature type="transmembrane region" description="Helical" evidence="9">
    <location>
        <begin position="265"/>
        <end position="284"/>
    </location>
</feature>
<sequence length="292" mass="30978">MDLLTNQILAGIATGAIYACMALAVVMIYQAIDHLNFAQGEMAMFSTFIAWQLMQWGLPYWWAFIATLALSFAGGVIIERLLFKPLANAPVLTNVAGFIALFAIINSVAGLTWDFTIKQFPSPFGSSPFLGSQLISTHQAGMIGVTLVLLLLLYLFFQFTRVGLAMRAAATLPESARLVGINTSWMVALGWGMAAAIGSIAGMLIAPVVFLEPNMMGGVLIYGFAAAVLGGLSSPFGAVVGGFLVGVFENLAGTYIPEVGNELKLPIALALIITVLVIKPNGLFGRAIVKRV</sequence>
<keyword evidence="2" id="KW-0813">Transport</keyword>
<dbReference type="GO" id="GO:0022857">
    <property type="term" value="F:transmembrane transporter activity"/>
    <property type="evidence" value="ECO:0007669"/>
    <property type="project" value="InterPro"/>
</dbReference>
<dbReference type="InterPro" id="IPR001851">
    <property type="entry name" value="ABC_transp_permease"/>
</dbReference>
<accession>A0A0D7EF97</accession>
<evidence type="ECO:0000256" key="2">
    <source>
        <dbReference type="ARBA" id="ARBA00022448"/>
    </source>
</evidence>
<evidence type="ECO:0000313" key="11">
    <source>
        <dbReference type="Proteomes" id="UP000032515"/>
    </source>
</evidence>
<comment type="similarity">
    <text evidence="8">Belongs to the binding-protein-dependent transport system permease family. LivHM subfamily.</text>
</comment>
<dbReference type="PATRIC" id="fig|1076.23.peg.4756"/>
<feature type="transmembrane region" description="Helical" evidence="9">
    <location>
        <begin position="95"/>
        <end position="115"/>
    </location>
</feature>
<feature type="transmembrane region" description="Helical" evidence="9">
    <location>
        <begin position="219"/>
        <end position="245"/>
    </location>
</feature>
<dbReference type="STRING" id="1421013.GCA_000504425_00405"/>
<name>A0A0D7EF97_RHOPL</name>
<comment type="subcellular location">
    <subcellularLocation>
        <location evidence="1">Cell membrane</location>
        <topology evidence="1">Multi-pass membrane protein</topology>
    </subcellularLocation>
</comment>
<organism evidence="10 11">
    <name type="scientific">Rhodopseudomonas palustris</name>
    <dbReference type="NCBI Taxonomy" id="1076"/>
    <lineage>
        <taxon>Bacteria</taxon>
        <taxon>Pseudomonadati</taxon>
        <taxon>Pseudomonadota</taxon>
        <taxon>Alphaproteobacteria</taxon>
        <taxon>Hyphomicrobiales</taxon>
        <taxon>Nitrobacteraceae</taxon>
        <taxon>Rhodopseudomonas</taxon>
    </lineage>
</organism>
<evidence type="ECO:0000256" key="6">
    <source>
        <dbReference type="ARBA" id="ARBA00022989"/>
    </source>
</evidence>
<keyword evidence="5" id="KW-0029">Amino-acid transport</keyword>
<evidence type="ECO:0000256" key="7">
    <source>
        <dbReference type="ARBA" id="ARBA00023136"/>
    </source>
</evidence>
<keyword evidence="7 9" id="KW-0472">Membrane</keyword>
<dbReference type="GO" id="GO:0005886">
    <property type="term" value="C:plasma membrane"/>
    <property type="evidence" value="ECO:0007669"/>
    <property type="project" value="UniProtKB-SubCell"/>
</dbReference>